<keyword evidence="2" id="KW-0732">Signal</keyword>
<dbReference type="InterPro" id="IPR051933">
    <property type="entry name" value="Resuscitation_pf_RpfB"/>
</dbReference>
<name>H6N4C7_GORPV</name>
<evidence type="ECO:0000256" key="2">
    <source>
        <dbReference type="ARBA" id="ARBA00022729"/>
    </source>
</evidence>
<keyword evidence="6" id="KW-1185">Reference proteome</keyword>
<dbReference type="PANTHER" id="PTHR39160">
    <property type="entry name" value="CELL WALL-BINDING PROTEIN YOCH"/>
    <property type="match status" value="1"/>
</dbReference>
<keyword evidence="3" id="KW-0378">Hydrolase</keyword>
<dbReference type="EMBL" id="CP003119">
    <property type="protein sequence ID" value="AFA72396.1"/>
    <property type="molecule type" value="Genomic_DNA"/>
</dbReference>
<dbReference type="HOGENOM" id="CLU_036884_1_0_11"/>
<comment type="similarity">
    <text evidence="1">Belongs to the transglycosylase family. Rpf subfamily.</text>
</comment>
<dbReference type="AlphaFoldDB" id="H6N4C7"/>
<feature type="domain" description="G5" evidence="4">
    <location>
        <begin position="205"/>
        <end position="285"/>
    </location>
</feature>
<evidence type="ECO:0000259" key="4">
    <source>
        <dbReference type="PROSITE" id="PS51109"/>
    </source>
</evidence>
<dbReference type="STRING" id="1112204.GPOL_c13410"/>
<reference evidence="5 6" key="1">
    <citation type="journal article" date="2012" name="Appl. Environ. Microbiol.">
        <title>Involvement of two latex-clearing proteins during rubber degradation and insights into the subsequent degradation pathway revealed by the genome sequence of Gordonia polyisoprenivorans strain VH2.</title>
        <authorList>
            <person name="Hiessl S."/>
            <person name="Schuldes J."/>
            <person name="Thurmer A."/>
            <person name="Halbsguth T."/>
            <person name="Broker D."/>
            <person name="Angelov A."/>
            <person name="Liebl W."/>
            <person name="Daniel R."/>
            <person name="Steinbuchel A."/>
        </authorList>
    </citation>
    <scope>NUCLEOTIDE SEQUENCE [LARGE SCALE GENOMIC DNA]</scope>
    <source>
        <strain evidence="6">DSM 44266 / VH2</strain>
    </source>
</reference>
<dbReference type="Pfam" id="PF06737">
    <property type="entry name" value="Transglycosylas"/>
    <property type="match status" value="1"/>
</dbReference>
<dbReference type="InterPro" id="IPR023346">
    <property type="entry name" value="Lysozyme-like_dom_sf"/>
</dbReference>
<dbReference type="KEGG" id="gpo:GPOL_c13410"/>
<protein>
    <submittedName>
        <fullName evidence="5">Putative G5 domain-containing transglycosylase</fullName>
    </submittedName>
</protein>
<dbReference type="GeneID" id="90158397"/>
<dbReference type="InterPro" id="IPR007137">
    <property type="entry name" value="DUF348"/>
</dbReference>
<dbReference type="PROSITE" id="PS51109">
    <property type="entry name" value="G5"/>
    <property type="match status" value="1"/>
</dbReference>
<dbReference type="eggNOG" id="COG3583">
    <property type="taxonomic scope" value="Bacteria"/>
</dbReference>
<dbReference type="InterPro" id="IPR011098">
    <property type="entry name" value="G5_dom"/>
</dbReference>
<organism evidence="5 6">
    <name type="scientific">Gordonia polyisoprenivorans (strain DSM 44266 / VH2)</name>
    <dbReference type="NCBI Taxonomy" id="1112204"/>
    <lineage>
        <taxon>Bacteria</taxon>
        <taxon>Bacillati</taxon>
        <taxon>Actinomycetota</taxon>
        <taxon>Actinomycetes</taxon>
        <taxon>Mycobacteriales</taxon>
        <taxon>Gordoniaceae</taxon>
        <taxon>Gordonia</taxon>
    </lineage>
</organism>
<evidence type="ECO:0000313" key="5">
    <source>
        <dbReference type="EMBL" id="AFA72396.1"/>
    </source>
</evidence>
<evidence type="ECO:0000256" key="3">
    <source>
        <dbReference type="ARBA" id="ARBA00022801"/>
    </source>
</evidence>
<sequence length="372" mass="39547">MSVFARIHTLESMRARIAIGAVLCTVAAGGVMGVTMHKHVTIDVDGQKIQVATMTMNVDSLLESQGYQPASGDMVSPSPDSSFSDGQTITFHRKKQVVLDVEGQKRVVETTAVNVNQLLAQQGLAHGADQANFNANGPIPVNGAVVDVTLPKKLVIIDGGVPSIKSVPADTVSEALESIGAPLQDADKVTPAADAKVTDGTVINVTRIRTTETTVEEDVNAPDITQDDPTLIKDRRIVVKPGKPGRAKVQYEVTTVNGKITKRVKIGQDVLTQPVAATVRVGTKPGAPFVPFGSVWDALAQCESTGNWAINSGNGFYGGIQFDQNTWDRWGGQEYAPRPDLATREEQIAIAEKTQAAQGWGAWPSCSSRLGL</sequence>
<accession>H6N4C7</accession>
<evidence type="ECO:0000256" key="1">
    <source>
        <dbReference type="ARBA" id="ARBA00010830"/>
    </source>
</evidence>
<dbReference type="Gene3D" id="1.10.530.10">
    <property type="match status" value="1"/>
</dbReference>
<dbReference type="CDD" id="cd13925">
    <property type="entry name" value="RPF"/>
    <property type="match status" value="1"/>
</dbReference>
<dbReference type="Pfam" id="PF03990">
    <property type="entry name" value="DUF348"/>
    <property type="match status" value="3"/>
</dbReference>
<dbReference type="RefSeq" id="WP_014359272.1">
    <property type="nucleotide sequence ID" value="NC_016906.1"/>
</dbReference>
<dbReference type="SMART" id="SM01208">
    <property type="entry name" value="G5"/>
    <property type="match status" value="1"/>
</dbReference>
<dbReference type="InterPro" id="IPR010618">
    <property type="entry name" value="RPF"/>
</dbReference>
<proteinExistence type="inferred from homology"/>
<dbReference type="Gene3D" id="2.20.230.10">
    <property type="entry name" value="Resuscitation-promoting factor rpfb"/>
    <property type="match status" value="1"/>
</dbReference>
<dbReference type="SUPFAM" id="SSF53955">
    <property type="entry name" value="Lysozyme-like"/>
    <property type="match status" value="1"/>
</dbReference>
<dbReference type="Proteomes" id="UP000009154">
    <property type="component" value="Chromosome"/>
</dbReference>
<dbReference type="PANTHER" id="PTHR39160:SF4">
    <property type="entry name" value="RESUSCITATION-PROMOTING FACTOR RPFB"/>
    <property type="match status" value="1"/>
</dbReference>
<evidence type="ECO:0000313" key="6">
    <source>
        <dbReference type="Proteomes" id="UP000009154"/>
    </source>
</evidence>
<dbReference type="GO" id="GO:0016787">
    <property type="term" value="F:hydrolase activity"/>
    <property type="evidence" value="ECO:0007669"/>
    <property type="project" value="UniProtKB-KW"/>
</dbReference>
<dbReference type="Pfam" id="PF07501">
    <property type="entry name" value="G5"/>
    <property type="match status" value="1"/>
</dbReference>
<gene>
    <name evidence="5" type="ordered locus">GPOL_c13410</name>
</gene>